<feature type="compositionally biased region" description="Polar residues" evidence="1">
    <location>
        <begin position="153"/>
        <end position="163"/>
    </location>
</feature>
<feature type="compositionally biased region" description="Acidic residues" evidence="1">
    <location>
        <begin position="180"/>
        <end position="194"/>
    </location>
</feature>
<sequence>MAGFSTPSAQAQHPPKSMSSRLLNMKFMQRAAASTSSSPAAATPSSSSSRGDYQPSKRRRFDLESFSASSTPGTPQAPTTSEPQISTFGQSRGGTSTFDRGEGADTEWVLDLKMSFPDANQKNGDSVNGTRFGRLPQDNDGDADSDEEDIWSNRPSGRQTYGSFKTKRKSRPQAKRDVDGGEESPSEEEEDEEEHDHSKHRTPTRNRKKRSSSNGADSDEEMRQVRRAIETKHRNMSGQGQTPRASPAGTGWNSRLPITGGGVHGQKRRRDDGNYKAHKKARKTI</sequence>
<dbReference type="OrthoDB" id="427960at2759"/>
<evidence type="ECO:0000313" key="3">
    <source>
        <dbReference type="Proteomes" id="UP000053342"/>
    </source>
</evidence>
<proteinExistence type="predicted"/>
<dbReference type="RefSeq" id="XP_016259292.1">
    <property type="nucleotide sequence ID" value="XM_016410270.1"/>
</dbReference>
<dbReference type="STRING" id="215243.A0A0D2AG39"/>
<gene>
    <name evidence="2" type="ORF">PV06_08887</name>
</gene>
<feature type="compositionally biased region" description="Polar residues" evidence="1">
    <location>
        <begin position="1"/>
        <end position="22"/>
    </location>
</feature>
<feature type="compositionally biased region" description="Polar residues" evidence="1">
    <location>
        <begin position="118"/>
        <end position="129"/>
    </location>
</feature>
<feature type="compositionally biased region" description="Basic residues" evidence="1">
    <location>
        <begin position="276"/>
        <end position="285"/>
    </location>
</feature>
<dbReference type="Proteomes" id="UP000053342">
    <property type="component" value="Unassembled WGS sequence"/>
</dbReference>
<dbReference type="GeneID" id="27360961"/>
<organism evidence="2 3">
    <name type="scientific">Exophiala oligosperma</name>
    <dbReference type="NCBI Taxonomy" id="215243"/>
    <lineage>
        <taxon>Eukaryota</taxon>
        <taxon>Fungi</taxon>
        <taxon>Dikarya</taxon>
        <taxon>Ascomycota</taxon>
        <taxon>Pezizomycotina</taxon>
        <taxon>Eurotiomycetes</taxon>
        <taxon>Chaetothyriomycetidae</taxon>
        <taxon>Chaetothyriales</taxon>
        <taxon>Herpotrichiellaceae</taxon>
        <taxon>Exophiala</taxon>
    </lineage>
</organism>
<reference evidence="2 3" key="1">
    <citation type="submission" date="2015-01" db="EMBL/GenBank/DDBJ databases">
        <title>The Genome Sequence of Exophiala oligosperma CBS72588.</title>
        <authorList>
            <consortium name="The Broad Institute Genomics Platform"/>
            <person name="Cuomo C."/>
            <person name="de Hoog S."/>
            <person name="Gorbushina A."/>
            <person name="Stielow B."/>
            <person name="Teixiera M."/>
            <person name="Abouelleil A."/>
            <person name="Chapman S.B."/>
            <person name="Priest M."/>
            <person name="Young S.K."/>
            <person name="Wortman J."/>
            <person name="Nusbaum C."/>
            <person name="Birren B."/>
        </authorList>
    </citation>
    <scope>NUCLEOTIDE SEQUENCE [LARGE SCALE GENOMIC DNA]</scope>
    <source>
        <strain evidence="2 3">CBS 72588</strain>
    </source>
</reference>
<feature type="compositionally biased region" description="Low complexity" evidence="1">
    <location>
        <begin position="31"/>
        <end position="49"/>
    </location>
</feature>
<evidence type="ECO:0000313" key="2">
    <source>
        <dbReference type="EMBL" id="KIW39076.1"/>
    </source>
</evidence>
<feature type="compositionally biased region" description="Basic and acidic residues" evidence="1">
    <location>
        <begin position="221"/>
        <end position="233"/>
    </location>
</feature>
<name>A0A0D2AG39_9EURO</name>
<keyword evidence="3" id="KW-1185">Reference proteome</keyword>
<dbReference type="VEuPathDB" id="FungiDB:PV06_08887"/>
<protein>
    <submittedName>
        <fullName evidence="2">Uncharacterized protein</fullName>
    </submittedName>
</protein>
<feature type="compositionally biased region" description="Polar residues" evidence="1">
    <location>
        <begin position="66"/>
        <end position="98"/>
    </location>
</feature>
<dbReference type="EMBL" id="KN847340">
    <property type="protein sequence ID" value="KIW39076.1"/>
    <property type="molecule type" value="Genomic_DNA"/>
</dbReference>
<feature type="region of interest" description="Disordered" evidence="1">
    <location>
        <begin position="116"/>
        <end position="285"/>
    </location>
</feature>
<dbReference type="HOGENOM" id="CLU_043296_0_0_1"/>
<accession>A0A0D2AG39</accession>
<feature type="compositionally biased region" description="Acidic residues" evidence="1">
    <location>
        <begin position="139"/>
        <end position="150"/>
    </location>
</feature>
<evidence type="ECO:0000256" key="1">
    <source>
        <dbReference type="SAM" id="MobiDB-lite"/>
    </source>
</evidence>
<feature type="compositionally biased region" description="Basic residues" evidence="1">
    <location>
        <begin position="198"/>
        <end position="211"/>
    </location>
</feature>
<feature type="region of interest" description="Disordered" evidence="1">
    <location>
        <begin position="1"/>
        <end position="104"/>
    </location>
</feature>
<dbReference type="AlphaFoldDB" id="A0A0D2AG39"/>